<evidence type="ECO:0000313" key="24">
    <source>
        <dbReference type="Proteomes" id="UP000220214"/>
    </source>
</evidence>
<dbReference type="Proteomes" id="UP000516480">
    <property type="component" value="Chromosome 13"/>
</dbReference>
<evidence type="ECO:0000256" key="2">
    <source>
        <dbReference type="ARBA" id="ARBA00001947"/>
    </source>
</evidence>
<dbReference type="GO" id="GO:0070006">
    <property type="term" value="F:metalloaminopeptidase activity"/>
    <property type="evidence" value="ECO:0007669"/>
    <property type="project" value="InterPro"/>
</dbReference>
<dbReference type="EMBL" id="LT614639">
    <property type="protein sequence ID" value="SCN27596.1"/>
    <property type="molecule type" value="Genomic_DNA"/>
</dbReference>
<gene>
    <name evidence="16" type="primary">LAP</name>
    <name evidence="16" type="ORF">PBK173_000370600</name>
    <name evidence="20" type="ORF">PBNK65E_000359400</name>
    <name evidence="17" type="ORF">PBNK65NY_000359000</name>
    <name evidence="18" type="ORF">PBSP11A_000359800</name>
    <name evidence="19" type="ORF">PBSP11RLL_000359600</name>
</gene>
<evidence type="ECO:0000313" key="25">
    <source>
        <dbReference type="Proteomes" id="UP000516480"/>
    </source>
</evidence>
<dbReference type="EMBL" id="LT608149">
    <property type="protein sequence ID" value="SCL96160.1"/>
    <property type="molecule type" value="Genomic_DNA"/>
</dbReference>
<evidence type="ECO:0000313" key="21">
    <source>
        <dbReference type="Proteomes" id="UP000069549"/>
    </source>
</evidence>
<evidence type="ECO:0000259" key="15">
    <source>
        <dbReference type="PROSITE" id="PS00631"/>
    </source>
</evidence>
<evidence type="ECO:0000256" key="14">
    <source>
        <dbReference type="ARBA" id="ARBA00080098"/>
    </source>
</evidence>
<evidence type="ECO:0000256" key="1">
    <source>
        <dbReference type="ARBA" id="ARBA00000135"/>
    </source>
</evidence>
<dbReference type="EC" id="3.4.11.1" evidence="4"/>
<comment type="cofactor">
    <cofactor evidence="2">
        <name>Zn(2+)</name>
        <dbReference type="ChEBI" id="CHEBI:29105"/>
    </cofactor>
</comment>
<evidence type="ECO:0000313" key="19">
    <source>
        <dbReference type="EMBL" id="SCM18169.1"/>
    </source>
</evidence>
<dbReference type="Proteomes" id="UP000220214">
    <property type="component" value="Chromosome 13"/>
</dbReference>
<dbReference type="GO" id="GO:0006508">
    <property type="term" value="P:proteolysis"/>
    <property type="evidence" value="ECO:0007669"/>
    <property type="project" value="UniProtKB-KW"/>
</dbReference>
<dbReference type="VEuPathDB" id="PlasmoDB:PBANKA_1309900"/>
<dbReference type="OMA" id="LFYEYVT"/>
<dbReference type="InterPro" id="IPR000819">
    <property type="entry name" value="Peptidase_M17_C"/>
</dbReference>
<organism evidence="16 21">
    <name type="scientific">Plasmodium berghei</name>
    <dbReference type="NCBI Taxonomy" id="5821"/>
    <lineage>
        <taxon>Eukaryota</taxon>
        <taxon>Sar</taxon>
        <taxon>Alveolata</taxon>
        <taxon>Apicomplexa</taxon>
        <taxon>Aconoidasida</taxon>
        <taxon>Haemosporida</taxon>
        <taxon>Plasmodiidae</taxon>
        <taxon>Plasmodium</taxon>
        <taxon>Plasmodium (Vinckeia)</taxon>
    </lineage>
</organism>
<dbReference type="Proteomes" id="UP000069549">
    <property type="component" value="Chromosome 13"/>
</dbReference>
<evidence type="ECO:0000256" key="10">
    <source>
        <dbReference type="ARBA" id="ARBA00022997"/>
    </source>
</evidence>
<evidence type="ECO:0000313" key="18">
    <source>
        <dbReference type="EMBL" id="SCM16375.1"/>
    </source>
</evidence>
<dbReference type="SUPFAM" id="SSF52949">
    <property type="entry name" value="Macro domain-like"/>
    <property type="match status" value="1"/>
</dbReference>
<dbReference type="CDD" id="cd00433">
    <property type="entry name" value="Peptidase_M17"/>
    <property type="match status" value="1"/>
</dbReference>
<dbReference type="GO" id="GO:0005737">
    <property type="term" value="C:cytoplasm"/>
    <property type="evidence" value="ECO:0007669"/>
    <property type="project" value="InterPro"/>
</dbReference>
<dbReference type="AlphaFoldDB" id="A0A0Y9Z7L6"/>
<dbReference type="EMBL" id="LT160033">
    <property type="protein sequence ID" value="CXI89950.1"/>
    <property type="molecule type" value="Genomic_DNA"/>
</dbReference>
<keyword evidence="5 16" id="KW-0031">Aminopeptidase</keyword>
<dbReference type="PANTHER" id="PTHR11963:SF23">
    <property type="entry name" value="CYTOSOL AMINOPEPTIDASE"/>
    <property type="match status" value="1"/>
</dbReference>
<evidence type="ECO:0000256" key="5">
    <source>
        <dbReference type="ARBA" id="ARBA00022438"/>
    </source>
</evidence>
<keyword evidence="8 16" id="KW-0378">Hydrolase</keyword>
<evidence type="ECO:0000313" key="23">
    <source>
        <dbReference type="Proteomes" id="UP000219974"/>
    </source>
</evidence>
<comment type="subunit">
    <text evidence="12">Homohexamer composed of dimer of trimers. Both the identity and concentration of metal ions available dictate the extent to which oligomerization occurs; Mn(2+) and Co(2+) induces oligomerization, whereas Mg(2+) has no effect, and Zn(2+) causes irreversible protein aggregation in vitro.</text>
</comment>
<keyword evidence="6" id="KW-0645">Protease</keyword>
<evidence type="ECO:0000256" key="8">
    <source>
        <dbReference type="ARBA" id="ARBA00022801"/>
    </source>
</evidence>
<comment type="catalytic activity">
    <reaction evidence="11">
        <text>L-cysteinylglycine + H2O = L-cysteine + glycine</text>
        <dbReference type="Rhea" id="RHEA:28783"/>
        <dbReference type="ChEBI" id="CHEBI:15377"/>
        <dbReference type="ChEBI" id="CHEBI:35235"/>
        <dbReference type="ChEBI" id="CHEBI:57305"/>
        <dbReference type="ChEBI" id="CHEBI:61694"/>
    </reaction>
</comment>
<dbReference type="OrthoDB" id="412814at2759"/>
<dbReference type="Pfam" id="PF00883">
    <property type="entry name" value="Peptidase_M17"/>
    <property type="match status" value="1"/>
</dbReference>
<protein>
    <recommendedName>
        <fullName evidence="13">Leucine aminopeptidase</fullName>
        <ecNumber evidence="4">3.4.11.1</ecNumber>
    </recommendedName>
    <alternativeName>
        <fullName evidence="14">M17 leucyl aminopeptidase</fullName>
    </alternativeName>
</protein>
<keyword evidence="9" id="KW-0862">Zinc</keyword>
<proteinExistence type="inferred from homology"/>
<dbReference type="EMBL" id="LT608277">
    <property type="protein sequence ID" value="SCM18169.1"/>
    <property type="molecule type" value="Genomic_DNA"/>
</dbReference>
<name>A0A0Y9Z7L6_PLABE</name>
<evidence type="ECO:0000313" key="22">
    <source>
        <dbReference type="Proteomes" id="UP000219860"/>
    </source>
</evidence>
<dbReference type="PANTHER" id="PTHR11963">
    <property type="entry name" value="LEUCINE AMINOPEPTIDASE-RELATED"/>
    <property type="match status" value="1"/>
</dbReference>
<dbReference type="Proteomes" id="UP000219860">
    <property type="component" value="Chromosome 13"/>
</dbReference>
<comment type="catalytic activity">
    <reaction evidence="1">
        <text>Release of an N-terminal amino acid, Xaa-|-Yaa-, in which Xaa is preferably Leu, but may be other amino acids including Pro although not Arg or Lys, and Yaa may be Pro. Amino acid amides and methyl esters are also readily hydrolyzed, but rates on arylamides are exceedingly low.</text>
        <dbReference type="EC" id="3.4.11.1"/>
    </reaction>
</comment>
<accession>A0A0Y9Z7L6</accession>
<dbReference type="Gene3D" id="3.40.630.10">
    <property type="entry name" value="Zn peptidases"/>
    <property type="match status" value="1"/>
</dbReference>
<evidence type="ECO:0000256" key="4">
    <source>
        <dbReference type="ARBA" id="ARBA00012565"/>
    </source>
</evidence>
<feature type="domain" description="Cytosol aminopeptidase" evidence="15">
    <location>
        <begin position="487"/>
        <end position="494"/>
    </location>
</feature>
<evidence type="ECO:0000256" key="7">
    <source>
        <dbReference type="ARBA" id="ARBA00022723"/>
    </source>
</evidence>
<evidence type="ECO:0000313" key="17">
    <source>
        <dbReference type="EMBL" id="SCL96160.1"/>
    </source>
</evidence>
<evidence type="ECO:0000256" key="3">
    <source>
        <dbReference type="ARBA" id="ARBA00009528"/>
    </source>
</evidence>
<dbReference type="InterPro" id="IPR043472">
    <property type="entry name" value="Macro_dom-like"/>
</dbReference>
<evidence type="ECO:0000313" key="16">
    <source>
        <dbReference type="EMBL" id="CXI89950.1"/>
    </source>
</evidence>
<dbReference type="Gene3D" id="3.40.220.10">
    <property type="entry name" value="Leucine Aminopeptidase, subunit E, domain 1"/>
    <property type="match status" value="1"/>
</dbReference>
<evidence type="ECO:0000256" key="12">
    <source>
        <dbReference type="ARBA" id="ARBA00064254"/>
    </source>
</evidence>
<evidence type="ECO:0000256" key="6">
    <source>
        <dbReference type="ARBA" id="ARBA00022670"/>
    </source>
</evidence>
<dbReference type="PROSITE" id="PS00631">
    <property type="entry name" value="CYTOSOL_AP"/>
    <property type="match status" value="1"/>
</dbReference>
<dbReference type="Proteomes" id="UP000219974">
    <property type="component" value="Chromosome 13"/>
</dbReference>
<dbReference type="GO" id="GO:0043171">
    <property type="term" value="P:peptide catabolic process"/>
    <property type="evidence" value="ECO:0007669"/>
    <property type="project" value="UniProtKB-ARBA"/>
</dbReference>
<dbReference type="GO" id="GO:0070573">
    <property type="term" value="F:metallodipeptidase activity"/>
    <property type="evidence" value="ECO:0007669"/>
    <property type="project" value="UniProtKB-ARBA"/>
</dbReference>
<evidence type="ECO:0000256" key="9">
    <source>
        <dbReference type="ARBA" id="ARBA00022833"/>
    </source>
</evidence>
<comment type="similarity">
    <text evidence="3">Belongs to the peptidase M17 family.</text>
</comment>
<dbReference type="GO" id="GO:0008270">
    <property type="term" value="F:zinc ion binding"/>
    <property type="evidence" value="ECO:0007669"/>
    <property type="project" value="UniProtKB-ARBA"/>
</dbReference>
<dbReference type="GO" id="GO:0030145">
    <property type="term" value="F:manganese ion binding"/>
    <property type="evidence" value="ECO:0007669"/>
    <property type="project" value="InterPro"/>
</dbReference>
<reference evidence="16 21" key="1">
    <citation type="submission" date="2016-02" db="EMBL/GenBank/DDBJ databases">
        <authorList>
            <consortium name="Pathogen Informatics"/>
        </authorList>
    </citation>
    <scope>NUCLEOTIDE SEQUENCE [LARGE SCALE GENOMIC DNA]</scope>
    <source>
        <strain evidence="16 21">K173</strain>
        <strain evidence="17 25">NK65 ny</strain>
        <strain evidence="20 24">NK65e</strain>
        <strain evidence="18 22">SP11 Antwerpcl1</strain>
        <strain evidence="19 23">SP11 RLL</strain>
    </source>
</reference>
<evidence type="ECO:0000256" key="11">
    <source>
        <dbReference type="ARBA" id="ARBA00052872"/>
    </source>
</evidence>
<keyword evidence="7" id="KW-0479">Metal-binding</keyword>
<dbReference type="PRINTS" id="PR00481">
    <property type="entry name" value="LAMNOPPTDASE"/>
</dbReference>
<dbReference type="HAMAP" id="MF_00181">
    <property type="entry name" value="Cytosol_peptidase_M17"/>
    <property type="match status" value="1"/>
</dbReference>
<dbReference type="FunFam" id="3.40.630.10:FF:000033">
    <property type="entry name" value="M17 leucyl aminopeptidase"/>
    <property type="match status" value="1"/>
</dbReference>
<dbReference type="InterPro" id="IPR023042">
    <property type="entry name" value="Peptidase_M17_leu_NH2_pept"/>
</dbReference>
<dbReference type="InterPro" id="IPR011356">
    <property type="entry name" value="Leucine_aapep/pepB"/>
</dbReference>
<evidence type="ECO:0000256" key="13">
    <source>
        <dbReference type="ARBA" id="ARBA00071930"/>
    </source>
</evidence>
<sequence>MYLTRLNINFVDKIFENKFYKNIIKRYYFYNIKHSQKKFFFSFFISNSIKNKNNYNSDCREFLTFNTYHYQKTPKYKIESLNFSKTIKKFYSTNNIKNFNISFSKFEKMSLKVPQVINLDPTVLPVNYTTPIDDIEIVLKDGIKESCNFDDGLAIFLVNSKSEKDNGNTKISSQIKDSKINEFLSKNDDIFNGKLGTFKSFYMANEKNKYINLSFIRCGTIDEEMTEFEIRKIVSSLVQILHDNKSVSTSIIFEIGINESLFRFFLETVFYEYVVDERFKSNDNKSSGNSENMKNLQIFLRNYNNNYNKQVKKSRTYFMGTYFASQLISAPSNYCNPVSLANVSVELAEKLNLECKILGIKELENLKMGAYLSVGKGSMYPNRFIHLTYKGKGDIKKKIALVGKGITFDSGGYNLKASPGSMIDLMKFDMSGCAAVLGCAYCIGSIKPENVEVHFLSAVCENMVSKNSYRPGDIITASNGKTIEVGNTDAEGRLTLADALVYAENIGVDHIIDIATLTGAMLYSLGTSYAGVFGNDNKLINKILESSKSSNEPVWWLPIIKEYRASLNSKYADINNISSNVKASSVVASLFLNEFIQSTSWAHIDIAGVAWNFKDRKPKGFGVRLLSEFILNHSI</sequence>
<evidence type="ECO:0000313" key="20">
    <source>
        <dbReference type="EMBL" id="SCN27596.1"/>
    </source>
</evidence>
<dbReference type="SUPFAM" id="SSF53187">
    <property type="entry name" value="Zn-dependent exopeptidases"/>
    <property type="match status" value="1"/>
</dbReference>
<dbReference type="EMBL" id="LT608261">
    <property type="protein sequence ID" value="SCM16375.1"/>
    <property type="molecule type" value="Genomic_DNA"/>
</dbReference>
<keyword evidence="10" id="KW-0224">Dipeptidase</keyword>